<dbReference type="GO" id="GO:0005737">
    <property type="term" value="C:cytoplasm"/>
    <property type="evidence" value="ECO:0007669"/>
    <property type="project" value="UniProtKB-ARBA"/>
</dbReference>
<proteinExistence type="inferred from homology"/>
<dbReference type="InterPro" id="IPR016159">
    <property type="entry name" value="Cullin_repeat-like_dom_sf"/>
</dbReference>
<dbReference type="SUPFAM" id="SSF46785">
    <property type="entry name" value="Winged helix' DNA-binding domain"/>
    <property type="match status" value="1"/>
</dbReference>
<comment type="caution">
    <text evidence="16">The sequence shown here is derived from an EMBL/GenBank/DDBJ whole genome shotgun (WGS) entry which is preliminary data.</text>
</comment>
<dbReference type="Gene3D" id="1.20.1310.10">
    <property type="entry name" value="Cullin Repeats"/>
    <property type="match status" value="4"/>
</dbReference>
<dbReference type="FunFam" id="1.20.1310.10:FF:000005">
    <property type="entry name" value="Cullin 3"/>
    <property type="match status" value="1"/>
</dbReference>
<evidence type="ECO:0000256" key="9">
    <source>
        <dbReference type="ARBA" id="ARBA00022892"/>
    </source>
</evidence>
<evidence type="ECO:0000256" key="2">
    <source>
        <dbReference type="ARBA" id="ARBA00004906"/>
    </source>
</evidence>
<reference evidence="17" key="1">
    <citation type="submission" date="2024-04" db="EMBL/GenBank/DDBJ databases">
        <title>Salinicola lusitanus LLJ914,a marine bacterium isolated from the Okinawa Trough.</title>
        <authorList>
            <person name="Li J."/>
        </authorList>
    </citation>
    <scope>NUCLEOTIDE SEQUENCE [LARGE SCALE GENOMIC DNA]</scope>
</reference>
<dbReference type="InterPro" id="IPR059120">
    <property type="entry name" value="Cullin-like_AB"/>
</dbReference>
<dbReference type="InterPro" id="IPR001373">
    <property type="entry name" value="Cullin_N"/>
</dbReference>
<dbReference type="GO" id="GO:0000278">
    <property type="term" value="P:mitotic cell cycle"/>
    <property type="evidence" value="ECO:0007669"/>
    <property type="project" value="UniProtKB-ARBA"/>
</dbReference>
<feature type="domain" description="Cullin family profile" evidence="15">
    <location>
        <begin position="382"/>
        <end position="634"/>
    </location>
</feature>
<evidence type="ECO:0000256" key="8">
    <source>
        <dbReference type="ARBA" id="ARBA00022843"/>
    </source>
</evidence>
<dbReference type="EMBL" id="JBBPFD010000021">
    <property type="protein sequence ID" value="KAK7883309.1"/>
    <property type="molecule type" value="Genomic_DNA"/>
</dbReference>
<feature type="region of interest" description="Disordered" evidence="14">
    <location>
        <begin position="788"/>
        <end position="814"/>
    </location>
</feature>
<dbReference type="PANTHER" id="PTHR11932">
    <property type="entry name" value="CULLIN"/>
    <property type="match status" value="1"/>
</dbReference>
<feature type="region of interest" description="Disordered" evidence="14">
    <location>
        <begin position="676"/>
        <end position="697"/>
    </location>
</feature>
<dbReference type="SMART" id="SM00182">
    <property type="entry name" value="CULLIN"/>
    <property type="match status" value="1"/>
</dbReference>
<protein>
    <recommendedName>
        <fullName evidence="15">Cullin family profile domain-containing protein</fullName>
    </recommendedName>
</protein>
<dbReference type="GO" id="GO:0043161">
    <property type="term" value="P:proteasome-mediated ubiquitin-dependent protein catabolic process"/>
    <property type="evidence" value="ECO:0007669"/>
    <property type="project" value="UniProtKB-ARBA"/>
</dbReference>
<evidence type="ECO:0000256" key="3">
    <source>
        <dbReference type="ARBA" id="ARBA00006019"/>
    </source>
</evidence>
<dbReference type="GO" id="GO:0010468">
    <property type="term" value="P:regulation of gene expression"/>
    <property type="evidence" value="ECO:0007669"/>
    <property type="project" value="UniProtKB-ARBA"/>
</dbReference>
<evidence type="ECO:0000259" key="15">
    <source>
        <dbReference type="PROSITE" id="PS50069"/>
    </source>
</evidence>
<dbReference type="GO" id="GO:0031625">
    <property type="term" value="F:ubiquitin protein ligase binding"/>
    <property type="evidence" value="ECO:0007669"/>
    <property type="project" value="InterPro"/>
</dbReference>
<dbReference type="FunFam" id="3.30.230.130:FF:000002">
    <property type="entry name" value="cullin-3 isoform X1"/>
    <property type="match status" value="1"/>
</dbReference>
<dbReference type="GO" id="GO:0000209">
    <property type="term" value="P:protein polyubiquitination"/>
    <property type="evidence" value="ECO:0007669"/>
    <property type="project" value="UniProtKB-ARBA"/>
</dbReference>
<evidence type="ECO:0000256" key="7">
    <source>
        <dbReference type="ARBA" id="ARBA00022776"/>
    </source>
</evidence>
<accession>A0AAW0N0C9</accession>
<keyword evidence="11" id="KW-0131">Cell cycle</keyword>
<keyword evidence="7" id="KW-0498">Mitosis</keyword>
<evidence type="ECO:0000256" key="11">
    <source>
        <dbReference type="ARBA" id="ARBA00023306"/>
    </source>
</evidence>
<evidence type="ECO:0000256" key="5">
    <source>
        <dbReference type="ARBA" id="ARBA00022499"/>
    </source>
</evidence>
<dbReference type="Proteomes" id="UP001460270">
    <property type="component" value="Unassembled WGS sequence"/>
</dbReference>
<dbReference type="FunFam" id="1.20.1310.10:FF:000006">
    <property type="entry name" value="Cullin 3"/>
    <property type="match status" value="1"/>
</dbReference>
<dbReference type="InterPro" id="IPR036390">
    <property type="entry name" value="WH_DNA-bd_sf"/>
</dbReference>
<comment type="subcellular location">
    <subcellularLocation>
        <location evidence="1">Nucleus</location>
    </subcellularLocation>
</comment>
<evidence type="ECO:0000313" key="17">
    <source>
        <dbReference type="Proteomes" id="UP001460270"/>
    </source>
</evidence>
<keyword evidence="6" id="KW-0132">Cell division</keyword>
<dbReference type="SUPFAM" id="SSF75632">
    <property type="entry name" value="Cullin homology domain"/>
    <property type="match status" value="1"/>
</dbReference>
<feature type="compositionally biased region" description="Basic and acidic residues" evidence="14">
    <location>
        <begin position="681"/>
        <end position="697"/>
    </location>
</feature>
<evidence type="ECO:0000256" key="14">
    <source>
        <dbReference type="SAM" id="MobiDB-lite"/>
    </source>
</evidence>
<keyword evidence="8" id="KW-0832">Ubl conjugation</keyword>
<feature type="region of interest" description="Disordered" evidence="14">
    <location>
        <begin position="1129"/>
        <end position="1178"/>
    </location>
</feature>
<dbReference type="Gene3D" id="1.10.10.10">
    <property type="entry name" value="Winged helix-like DNA-binding domain superfamily/Winged helix DNA-binding domain"/>
    <property type="match status" value="1"/>
</dbReference>
<keyword evidence="9" id="KW-0931">ER-Golgi transport</keyword>
<keyword evidence="5" id="KW-1017">Isopeptide bond</keyword>
<dbReference type="Pfam" id="PF00888">
    <property type="entry name" value="Cullin"/>
    <property type="match status" value="1"/>
</dbReference>
<evidence type="ECO:0000256" key="12">
    <source>
        <dbReference type="PROSITE-ProRule" id="PRU00330"/>
    </source>
</evidence>
<dbReference type="Gene3D" id="3.30.230.130">
    <property type="entry name" value="Cullin, Chain C, Domain 2"/>
    <property type="match status" value="1"/>
</dbReference>
<dbReference type="GO" id="GO:0006950">
    <property type="term" value="P:response to stress"/>
    <property type="evidence" value="ECO:0007669"/>
    <property type="project" value="UniProtKB-ARBA"/>
</dbReference>
<dbReference type="InterPro" id="IPR045093">
    <property type="entry name" value="Cullin"/>
</dbReference>
<dbReference type="GO" id="GO:0080090">
    <property type="term" value="P:regulation of primary metabolic process"/>
    <property type="evidence" value="ECO:0007669"/>
    <property type="project" value="UniProtKB-ARBA"/>
</dbReference>
<dbReference type="GO" id="GO:0005634">
    <property type="term" value="C:nucleus"/>
    <property type="evidence" value="ECO:0007669"/>
    <property type="project" value="UniProtKB-SubCell"/>
</dbReference>
<dbReference type="InterPro" id="IPR036388">
    <property type="entry name" value="WH-like_DNA-bd_sf"/>
</dbReference>
<dbReference type="InterPro" id="IPR019559">
    <property type="entry name" value="Cullin_neddylation_domain"/>
</dbReference>
<dbReference type="GO" id="GO:0016192">
    <property type="term" value="P:vesicle-mediated transport"/>
    <property type="evidence" value="ECO:0007669"/>
    <property type="project" value="UniProtKB-KW"/>
</dbReference>
<evidence type="ECO:0000256" key="4">
    <source>
        <dbReference type="ARBA" id="ARBA00022448"/>
    </source>
</evidence>
<evidence type="ECO:0000256" key="6">
    <source>
        <dbReference type="ARBA" id="ARBA00022618"/>
    </source>
</evidence>
<dbReference type="InterPro" id="IPR016158">
    <property type="entry name" value="Cullin_homology"/>
</dbReference>
<dbReference type="Pfam" id="PF26557">
    <property type="entry name" value="Cullin_AB"/>
    <property type="match status" value="1"/>
</dbReference>
<keyword evidence="17" id="KW-1185">Reference proteome</keyword>
<feature type="compositionally biased region" description="Low complexity" evidence="14">
    <location>
        <begin position="1147"/>
        <end position="1164"/>
    </location>
</feature>
<dbReference type="FunFam" id="1.10.10.10:FF:000091">
    <property type="entry name" value="Cullin 3"/>
    <property type="match status" value="1"/>
</dbReference>
<dbReference type="GO" id="GO:0006915">
    <property type="term" value="P:apoptotic process"/>
    <property type="evidence" value="ECO:0007669"/>
    <property type="project" value="UniProtKB-ARBA"/>
</dbReference>
<comment type="pathway">
    <text evidence="2">Protein modification; protein ubiquitination.</text>
</comment>
<evidence type="ECO:0000256" key="10">
    <source>
        <dbReference type="ARBA" id="ARBA00023242"/>
    </source>
</evidence>
<evidence type="ECO:0000256" key="13">
    <source>
        <dbReference type="RuleBase" id="RU003829"/>
    </source>
</evidence>
<organism evidence="16 17">
    <name type="scientific">Mugilogobius chulae</name>
    <name type="common">yellowstripe goby</name>
    <dbReference type="NCBI Taxonomy" id="88201"/>
    <lineage>
        <taxon>Eukaryota</taxon>
        <taxon>Metazoa</taxon>
        <taxon>Chordata</taxon>
        <taxon>Craniata</taxon>
        <taxon>Vertebrata</taxon>
        <taxon>Euteleostomi</taxon>
        <taxon>Actinopterygii</taxon>
        <taxon>Neopterygii</taxon>
        <taxon>Teleostei</taxon>
        <taxon>Neoteleostei</taxon>
        <taxon>Acanthomorphata</taxon>
        <taxon>Gobiaria</taxon>
        <taxon>Gobiiformes</taxon>
        <taxon>Gobioidei</taxon>
        <taxon>Gobiidae</taxon>
        <taxon>Gobionellinae</taxon>
        <taxon>Mugilogobius</taxon>
    </lineage>
</organism>
<dbReference type="InterPro" id="IPR046365">
    <property type="entry name" value="FAM124_dom"/>
</dbReference>
<dbReference type="GO" id="GO:0051301">
    <property type="term" value="P:cell division"/>
    <property type="evidence" value="ECO:0007669"/>
    <property type="project" value="UniProtKB-KW"/>
</dbReference>
<evidence type="ECO:0000313" key="16">
    <source>
        <dbReference type="EMBL" id="KAK7883309.1"/>
    </source>
</evidence>
<name>A0AAW0N0C9_9GOBI</name>
<dbReference type="SUPFAM" id="SSF74788">
    <property type="entry name" value="Cullin repeat-like"/>
    <property type="match status" value="1"/>
</dbReference>
<dbReference type="PROSITE" id="PS50069">
    <property type="entry name" value="CULLIN_2"/>
    <property type="match status" value="1"/>
</dbReference>
<feature type="compositionally biased region" description="Basic and acidic residues" evidence="14">
    <location>
        <begin position="795"/>
        <end position="804"/>
    </location>
</feature>
<dbReference type="InterPro" id="IPR036317">
    <property type="entry name" value="Cullin_homology_sf"/>
</dbReference>
<dbReference type="SMART" id="SM00884">
    <property type="entry name" value="Cullin_Nedd8"/>
    <property type="match status" value="1"/>
</dbReference>
<dbReference type="FunFam" id="1.20.1310.10:FF:000002">
    <property type="entry name" value="cullin-3 isoform X1"/>
    <property type="match status" value="1"/>
</dbReference>
<dbReference type="GO" id="GO:0007165">
    <property type="term" value="P:signal transduction"/>
    <property type="evidence" value="ECO:0007669"/>
    <property type="project" value="UniProtKB-ARBA"/>
</dbReference>
<keyword evidence="10" id="KW-0539">Nucleus</keyword>
<keyword evidence="4" id="KW-0813">Transport</keyword>
<dbReference type="FunFam" id="1.20.1310.10:FF:000001">
    <property type="entry name" value="Cullin 3"/>
    <property type="match status" value="1"/>
</dbReference>
<evidence type="ECO:0000256" key="1">
    <source>
        <dbReference type="ARBA" id="ARBA00004123"/>
    </source>
</evidence>
<gene>
    <name evidence="16" type="ORF">WMY93_029483</name>
</gene>
<comment type="similarity">
    <text evidence="3 12 13">Belongs to the cullin family.</text>
</comment>
<dbReference type="Pfam" id="PF15067">
    <property type="entry name" value="FAM124"/>
    <property type="match status" value="1"/>
</dbReference>
<sequence>MSNLSKGGTKKDTKMRIRAFPMTMDEKYVNNIWDLLKNAIQEIQRKNNSGLSFEELYRNAYTMVLHKHGEKLYTGLREVVTEHLINKVREDVLNSLNNNFLQTLNQAWNDHQTAMVMIRDILMYMDRVYVQQNNVENVYNLGLIIFRDQVVRYGCIRDHLRQTLLDMIARERKGEVVDRGAIRNACQMLMILGLEGRSVYEEDFEAPFLEMSAEFFQMESQKFLAENSASVYIKKVEARINEEIERVMHCLDKSTEEPIVKVVERELISKHMKTIVEMENSGLVHMLKNGKTDDLACMYKLFSRVPNGLKTMCECMSSYLREQGKALVSEEGEGKNPVDYIQGLLDLKLRFDRFLQESFNNDRLFKQTIAGDFEYFLNLNSRSPEYLSLFIDDKLKKGVKGLTEQEVESILDKAMVLFRFMQEKDVFERYYKQHLARRLLTNKSVSDDSEKNMISKLKTECGCQFTSKLEGMFRDMSISNTTLDEFRQHLQTTGVSLGGVDLTVRVLTTGYWPTQSATPKCNIPPSPRHAFEVFRRFYLGKHSGRQLTLQHHMGSADLNATFYGPIKKEDGSEVGVGGAQVTGSNTRKHILQVSTFQMTILMLFNTREKSTFEEIQQETDIPERELVRALQSLACGKPTQRVLTKEPKSKEIENGHVFTVNDQFTSKLHRVKIQTVAAKQGESDPERKETRQKVDDDRKHEIEAAIVRIMKSRKKMQHNVLVAEVTQQLRARFLPSPVVIKKRIEGLIEREYLARTPEDRKVYTYSEGYSPGSEEDVLSHASLGASKTHRRSWKRGAETTKSDSCRMSSSASEVMTRRHRQQRLQNSLVLHLHLLANPGDSLLLQQTLDQLLRWLCPSLRIFHVSERASPYRSYTRLCPVAGYPSVAITFFLHEAYGEERILRVLDFLQHPPWQYHHTESCGSRTLGVHISSCSSPANASLRPYLLPSRDFYSLGAGMPVWGVRPVHCGGEILRVTLYSGYDNYEDSVRLYETILQRQAEEQKTGFCWFTVHTEPGLSLQLALKQLSPGVRVEPCNSAVLQFNVEEIGQLVPLLPNPCTPISPARWQTEDLDGNKVLFQVKTPVQPQRPLTCAFPLSGSSVSPPGSQLSSMSPGRFSSPLCWHRNRQVGHKARDGDGGADSFGSGSGCSSPPGSSCYSSQRSSPAPVPFSHQTESPRSRFTRSLSHLLLEEDEDETNVDTGDLVSPLHDIIPKTIRRSSSVDLLMSVSSERPAALGASAVEVLAKELSECLPRTLSSTALIEHIPRSNGVNRTSPELSALLSLKANSEDSMDEFYI</sequence>
<dbReference type="Pfam" id="PF10557">
    <property type="entry name" value="Cullin_Nedd8"/>
    <property type="match status" value="1"/>
</dbReference>